<dbReference type="PROSITE" id="PS50035">
    <property type="entry name" value="PLD"/>
    <property type="match status" value="2"/>
</dbReference>
<dbReference type="EMBL" id="BSRI01000002">
    <property type="protein sequence ID" value="GLV60018.1"/>
    <property type="molecule type" value="Genomic_DNA"/>
</dbReference>
<dbReference type="SMART" id="SM00155">
    <property type="entry name" value="PLDc"/>
    <property type="match status" value="2"/>
</dbReference>
<evidence type="ECO:0000313" key="2">
    <source>
        <dbReference type="EMBL" id="GLV60018.1"/>
    </source>
</evidence>
<dbReference type="InterPro" id="IPR025202">
    <property type="entry name" value="PLD-like_dom"/>
</dbReference>
<dbReference type="RefSeq" id="WP_338256967.1">
    <property type="nucleotide sequence ID" value="NZ_BSRI01000002.1"/>
</dbReference>
<dbReference type="CDD" id="cd09159">
    <property type="entry name" value="PLDc_ybhO_like_2"/>
    <property type="match status" value="1"/>
</dbReference>
<dbReference type="CDD" id="cd09110">
    <property type="entry name" value="PLDc_CLS_1"/>
    <property type="match status" value="1"/>
</dbReference>
<dbReference type="SUPFAM" id="SSF56024">
    <property type="entry name" value="Phospholipase D/nuclease"/>
    <property type="match status" value="2"/>
</dbReference>
<dbReference type="Gene3D" id="3.30.870.10">
    <property type="entry name" value="Endonuclease Chain A"/>
    <property type="match status" value="2"/>
</dbReference>
<dbReference type="InterPro" id="IPR001736">
    <property type="entry name" value="PLipase_D/transphosphatidylase"/>
</dbReference>
<reference evidence="2 3" key="1">
    <citation type="submission" date="2023-02" db="EMBL/GenBank/DDBJ databases">
        <title>Dictyobacter halimunensis sp. nov., a new member of the class Ktedonobacteria from forest soil in a geothermal area.</title>
        <authorList>
            <person name="Rachmania M.K."/>
            <person name="Ningsih F."/>
            <person name="Sakai Y."/>
            <person name="Yabe S."/>
            <person name="Yokota A."/>
            <person name="Sjamsuridzal W."/>
        </authorList>
    </citation>
    <scope>NUCLEOTIDE SEQUENCE [LARGE SCALE GENOMIC DNA]</scope>
    <source>
        <strain evidence="2 3">S3.2.2.5</strain>
    </source>
</reference>
<feature type="domain" description="PLD phosphodiesterase" evidence="1">
    <location>
        <begin position="161"/>
        <end position="188"/>
    </location>
</feature>
<name>A0ABQ6G1R6_9CHLR</name>
<proteinExistence type="predicted"/>
<gene>
    <name evidence="2" type="primary">cls</name>
    <name evidence="2" type="ORF">KDH_68410</name>
</gene>
<sequence length="416" mass="48761">MIWRVVQRIPVRRLLVWLLALIALPPLLMSFILVLVDSIRKHTRSQGHFLSLRNEAPVHMGETEVQFYTYGNDLYRAMLEAIRHARQRILFETFIWKDDTIGDHFKQALTEAARRGVEVYIIYDLFANLVVSRSFFQFDPAIQVLPYPLFSFPFRLFQLKTYARDHRKLLIVDSQIGFIGGYNIGDSYARHWRDTHACLVGPGAREIENVFIDFWNEHKKKQQPELPDVKKRDWSHNLAIQRNDPMLLMFPIRSMYLEAIDRAQSSFYLTTAYFIPDRGILYALIKAVKRGVDVRILVPAVSNHIIADWLSHGFYTHCLKHGIRVLLYADAMIHAKTATADGQWSTVGTANLDRLSMVGNFEVNVEFYNQDAAREMEKIFEYDAARSHELTLQQWSRRPIYWKIGEYMLYLLRPLF</sequence>
<organism evidence="2 3">
    <name type="scientific">Dictyobacter halimunensis</name>
    <dbReference type="NCBI Taxonomy" id="3026934"/>
    <lineage>
        <taxon>Bacteria</taxon>
        <taxon>Bacillati</taxon>
        <taxon>Chloroflexota</taxon>
        <taxon>Ktedonobacteria</taxon>
        <taxon>Ktedonobacterales</taxon>
        <taxon>Dictyobacteraceae</taxon>
        <taxon>Dictyobacter</taxon>
    </lineage>
</organism>
<evidence type="ECO:0000313" key="3">
    <source>
        <dbReference type="Proteomes" id="UP001344906"/>
    </source>
</evidence>
<evidence type="ECO:0000259" key="1">
    <source>
        <dbReference type="PROSITE" id="PS50035"/>
    </source>
</evidence>
<accession>A0ABQ6G1R6</accession>
<keyword evidence="3" id="KW-1185">Reference proteome</keyword>
<dbReference type="PANTHER" id="PTHR21248">
    <property type="entry name" value="CARDIOLIPIN SYNTHASE"/>
    <property type="match status" value="1"/>
</dbReference>
<feature type="domain" description="PLD phosphodiesterase" evidence="1">
    <location>
        <begin position="329"/>
        <end position="356"/>
    </location>
</feature>
<dbReference type="Pfam" id="PF13091">
    <property type="entry name" value="PLDc_2"/>
    <property type="match status" value="2"/>
</dbReference>
<dbReference type="PANTHER" id="PTHR21248:SF22">
    <property type="entry name" value="PHOSPHOLIPASE D"/>
    <property type="match status" value="1"/>
</dbReference>
<protein>
    <submittedName>
        <fullName evidence="2">Cardiolipin synthase</fullName>
    </submittedName>
</protein>
<comment type="caution">
    <text evidence="2">The sequence shown here is derived from an EMBL/GenBank/DDBJ whole genome shotgun (WGS) entry which is preliminary data.</text>
</comment>
<dbReference type="Proteomes" id="UP001344906">
    <property type="component" value="Unassembled WGS sequence"/>
</dbReference>